<name>A0A821X6M3_9BILA</name>
<dbReference type="SUPFAM" id="SSF51905">
    <property type="entry name" value="FAD/NAD(P)-binding domain"/>
    <property type="match status" value="1"/>
</dbReference>
<feature type="signal peptide" evidence="1">
    <location>
        <begin position="1"/>
        <end position="22"/>
    </location>
</feature>
<dbReference type="InterPro" id="IPR036188">
    <property type="entry name" value="FAD/NAD-bd_sf"/>
</dbReference>
<dbReference type="EMBL" id="CAJOBR010021304">
    <property type="protein sequence ID" value="CAF4937743.1"/>
    <property type="molecule type" value="Genomic_DNA"/>
</dbReference>
<dbReference type="PANTHER" id="PTHR10742">
    <property type="entry name" value="FLAVIN MONOAMINE OXIDASE"/>
    <property type="match status" value="1"/>
</dbReference>
<evidence type="ECO:0008006" key="4">
    <source>
        <dbReference type="Google" id="ProtNLM"/>
    </source>
</evidence>
<dbReference type="PRINTS" id="PR00419">
    <property type="entry name" value="ADXRDTASE"/>
</dbReference>
<dbReference type="AlphaFoldDB" id="A0A821X6M3"/>
<dbReference type="Proteomes" id="UP000663848">
    <property type="component" value="Unassembled WGS sequence"/>
</dbReference>
<dbReference type="GO" id="GO:0016491">
    <property type="term" value="F:oxidoreductase activity"/>
    <property type="evidence" value="ECO:0007669"/>
    <property type="project" value="TreeGrafter"/>
</dbReference>
<organism evidence="2 3">
    <name type="scientific">Rotaria socialis</name>
    <dbReference type="NCBI Taxonomy" id="392032"/>
    <lineage>
        <taxon>Eukaryota</taxon>
        <taxon>Metazoa</taxon>
        <taxon>Spiralia</taxon>
        <taxon>Gnathifera</taxon>
        <taxon>Rotifera</taxon>
        <taxon>Eurotatoria</taxon>
        <taxon>Bdelloidea</taxon>
        <taxon>Philodinida</taxon>
        <taxon>Philodinidae</taxon>
        <taxon>Rotaria</taxon>
    </lineage>
</organism>
<feature type="non-terminal residue" evidence="2">
    <location>
        <position position="180"/>
    </location>
</feature>
<feature type="chain" id="PRO_5032727365" description="Amine oxidase domain-containing protein" evidence="1">
    <location>
        <begin position="23"/>
        <end position="180"/>
    </location>
</feature>
<evidence type="ECO:0000313" key="3">
    <source>
        <dbReference type="Proteomes" id="UP000663848"/>
    </source>
</evidence>
<accession>A0A821X6M3</accession>
<proteinExistence type="predicted"/>
<keyword evidence="1" id="KW-0732">Signal</keyword>
<dbReference type="Gene3D" id="3.90.660.10">
    <property type="match status" value="1"/>
</dbReference>
<reference evidence="2" key="1">
    <citation type="submission" date="2021-02" db="EMBL/GenBank/DDBJ databases">
        <authorList>
            <person name="Nowell W R."/>
        </authorList>
    </citation>
    <scope>NUCLEOTIDE SEQUENCE</scope>
</reference>
<dbReference type="PANTHER" id="PTHR10742:SF410">
    <property type="entry name" value="LYSINE-SPECIFIC HISTONE DEMETHYLASE 2"/>
    <property type="match status" value="1"/>
</dbReference>
<comment type="caution">
    <text evidence="2">The sequence shown here is derived from an EMBL/GenBank/DDBJ whole genome shotgun (WGS) entry which is preliminary data.</text>
</comment>
<dbReference type="Gene3D" id="3.50.50.60">
    <property type="entry name" value="FAD/NAD(P)-binding domain"/>
    <property type="match status" value="1"/>
</dbReference>
<protein>
    <recommendedName>
        <fullName evidence="4">Amine oxidase domain-containing protein</fullName>
    </recommendedName>
</protein>
<dbReference type="InterPro" id="IPR050281">
    <property type="entry name" value="Flavin_monoamine_oxidase"/>
</dbReference>
<gene>
    <name evidence="2" type="ORF">QYT958_LOCUS32504</name>
</gene>
<evidence type="ECO:0000256" key="1">
    <source>
        <dbReference type="SAM" id="SignalP"/>
    </source>
</evidence>
<dbReference type="Pfam" id="PF13450">
    <property type="entry name" value="NAD_binding_8"/>
    <property type="match status" value="1"/>
</dbReference>
<sequence length="180" mass="19931">MAPSTSFLVCVQFFAIISISTGNRIFDVVIIGAGPAGIAAAIDMKKASSAISMTILEARNRVGGRVSTDTHTFMGGVSVDIGAEWIHGYGPNNPLYSLHRQLQTNEDKRGDDYFDFFEPEVTGCYDTTSSIVSNKICLRAQQTMKKLFSPKYNATLKHRDVSVWDMIRPEYEKIPEGQLK</sequence>
<evidence type="ECO:0000313" key="2">
    <source>
        <dbReference type="EMBL" id="CAF4937743.1"/>
    </source>
</evidence>